<gene>
    <name evidence="9" type="ORF">ACFP56_14300</name>
</gene>
<keyword evidence="7 8" id="KW-0472">Membrane</keyword>
<keyword evidence="3" id="KW-0813">Transport</keyword>
<evidence type="ECO:0000256" key="8">
    <source>
        <dbReference type="SAM" id="Phobius"/>
    </source>
</evidence>
<reference evidence="10" key="1">
    <citation type="journal article" date="2019" name="Int. J. Syst. Evol. Microbiol.">
        <title>The Global Catalogue of Microorganisms (GCM) 10K type strain sequencing project: providing services to taxonomists for standard genome sequencing and annotation.</title>
        <authorList>
            <consortium name="The Broad Institute Genomics Platform"/>
            <consortium name="The Broad Institute Genome Sequencing Center for Infectious Disease"/>
            <person name="Wu L."/>
            <person name="Ma J."/>
        </authorList>
    </citation>
    <scope>NUCLEOTIDE SEQUENCE [LARGE SCALE GENOMIC DNA]</scope>
    <source>
        <strain evidence="10">PCU 280</strain>
    </source>
</reference>
<sequence>MKHGLNKQDPSSPGIERRFMIVLFTVLALIVVMLLTSINTGIVTLTPVEVLKTLLGQGTDRQELVLFQFRLPRIVIAMLVGAGLAVSGGVLQGITRNPLAEPAILGINAGAGLMVTLFVAFFPVASGMPIYALPLLALTGGGVTAAIIFGLSYSRSEGLLTTRMLLVGIGVAAAISAVMLLLTLGMHPDKYQFVVSWLAGSIWGTNWTFVLALLPWLLILLPYVYSKSQTLNILSLGEQMATGLGASVTREQIMLLAAAVGLAASSVSVSGGIGFVGLVAPHLARQLVGPRHQLQLPVAACIGALLVLTADMLARWILQPTELATGVVVAIIGAPYFLYLLAKTRV</sequence>
<feature type="transmembrane region" description="Helical" evidence="8">
    <location>
        <begin position="206"/>
        <end position="224"/>
    </location>
</feature>
<keyword evidence="6 8" id="KW-1133">Transmembrane helix</keyword>
<evidence type="ECO:0000256" key="2">
    <source>
        <dbReference type="ARBA" id="ARBA00007935"/>
    </source>
</evidence>
<organism evidence="9 10">
    <name type="scientific">Paenibacillus septentrionalis</name>
    <dbReference type="NCBI Taxonomy" id="429342"/>
    <lineage>
        <taxon>Bacteria</taxon>
        <taxon>Bacillati</taxon>
        <taxon>Bacillota</taxon>
        <taxon>Bacilli</taxon>
        <taxon>Bacillales</taxon>
        <taxon>Paenibacillaceae</taxon>
        <taxon>Paenibacillus</taxon>
    </lineage>
</organism>
<feature type="transmembrane region" description="Helical" evidence="8">
    <location>
        <begin position="21"/>
        <end position="45"/>
    </location>
</feature>
<dbReference type="Gene3D" id="1.10.3470.10">
    <property type="entry name" value="ABC transporter involved in vitamin B12 uptake, BtuC"/>
    <property type="match status" value="1"/>
</dbReference>
<evidence type="ECO:0000313" key="10">
    <source>
        <dbReference type="Proteomes" id="UP001596233"/>
    </source>
</evidence>
<keyword evidence="5 8" id="KW-0812">Transmembrane</keyword>
<feature type="transmembrane region" description="Helical" evidence="8">
    <location>
        <begin position="255"/>
        <end position="284"/>
    </location>
</feature>
<name>A0ABW1V7I1_9BACL</name>
<dbReference type="EMBL" id="JBHSTE010000004">
    <property type="protein sequence ID" value="MFC6333796.1"/>
    <property type="molecule type" value="Genomic_DNA"/>
</dbReference>
<feature type="transmembrane region" description="Helical" evidence="8">
    <location>
        <begin position="296"/>
        <end position="317"/>
    </location>
</feature>
<evidence type="ECO:0000256" key="5">
    <source>
        <dbReference type="ARBA" id="ARBA00022692"/>
    </source>
</evidence>
<dbReference type="RefSeq" id="WP_379235634.1">
    <property type="nucleotide sequence ID" value="NZ_JBHSTE010000004.1"/>
</dbReference>
<comment type="similarity">
    <text evidence="2">Belongs to the binding-protein-dependent transport system permease family. FecCD subfamily.</text>
</comment>
<protein>
    <submittedName>
        <fullName evidence="9">FecCD family ABC transporter permease</fullName>
    </submittedName>
</protein>
<feature type="transmembrane region" description="Helical" evidence="8">
    <location>
        <begin position="165"/>
        <end position="186"/>
    </location>
</feature>
<dbReference type="PANTHER" id="PTHR30472">
    <property type="entry name" value="FERRIC ENTEROBACTIN TRANSPORT SYSTEM PERMEASE PROTEIN"/>
    <property type="match status" value="1"/>
</dbReference>
<dbReference type="InterPro" id="IPR000522">
    <property type="entry name" value="ABC_transptr_permease_BtuC"/>
</dbReference>
<dbReference type="PANTHER" id="PTHR30472:SF64">
    <property type="entry name" value="IRON(3+)-HYDROXAMATE IMPORT SYSTEM PERMEASE PROTEIN FHUG"/>
    <property type="match status" value="1"/>
</dbReference>
<evidence type="ECO:0000256" key="7">
    <source>
        <dbReference type="ARBA" id="ARBA00023136"/>
    </source>
</evidence>
<feature type="transmembrane region" description="Helical" evidence="8">
    <location>
        <begin position="103"/>
        <end position="124"/>
    </location>
</feature>
<dbReference type="CDD" id="cd06550">
    <property type="entry name" value="TM_ABC_iron-siderophores_like"/>
    <property type="match status" value="1"/>
</dbReference>
<proteinExistence type="inferred from homology"/>
<evidence type="ECO:0000256" key="1">
    <source>
        <dbReference type="ARBA" id="ARBA00004651"/>
    </source>
</evidence>
<comment type="caution">
    <text evidence="9">The sequence shown here is derived from an EMBL/GenBank/DDBJ whole genome shotgun (WGS) entry which is preliminary data.</text>
</comment>
<accession>A0ABW1V7I1</accession>
<comment type="subcellular location">
    <subcellularLocation>
        <location evidence="1">Cell membrane</location>
        <topology evidence="1">Multi-pass membrane protein</topology>
    </subcellularLocation>
</comment>
<keyword evidence="10" id="KW-1185">Reference proteome</keyword>
<dbReference type="SUPFAM" id="SSF81345">
    <property type="entry name" value="ABC transporter involved in vitamin B12 uptake, BtuC"/>
    <property type="match status" value="1"/>
</dbReference>
<evidence type="ECO:0000256" key="6">
    <source>
        <dbReference type="ARBA" id="ARBA00022989"/>
    </source>
</evidence>
<evidence type="ECO:0000313" key="9">
    <source>
        <dbReference type="EMBL" id="MFC6333796.1"/>
    </source>
</evidence>
<dbReference type="Proteomes" id="UP001596233">
    <property type="component" value="Unassembled WGS sequence"/>
</dbReference>
<keyword evidence="4" id="KW-1003">Cell membrane</keyword>
<dbReference type="Pfam" id="PF01032">
    <property type="entry name" value="FecCD"/>
    <property type="match status" value="1"/>
</dbReference>
<evidence type="ECO:0000256" key="3">
    <source>
        <dbReference type="ARBA" id="ARBA00022448"/>
    </source>
</evidence>
<dbReference type="InterPro" id="IPR037294">
    <property type="entry name" value="ABC_BtuC-like"/>
</dbReference>
<feature type="transmembrane region" description="Helical" evidence="8">
    <location>
        <begin position="130"/>
        <end position="153"/>
    </location>
</feature>
<feature type="transmembrane region" description="Helical" evidence="8">
    <location>
        <begin position="71"/>
        <end position="91"/>
    </location>
</feature>
<feature type="transmembrane region" description="Helical" evidence="8">
    <location>
        <begin position="323"/>
        <end position="342"/>
    </location>
</feature>
<evidence type="ECO:0000256" key="4">
    <source>
        <dbReference type="ARBA" id="ARBA00022475"/>
    </source>
</evidence>